<dbReference type="Proteomes" id="UP000587002">
    <property type="component" value="Unassembled WGS sequence"/>
</dbReference>
<dbReference type="Gene3D" id="1.10.530.10">
    <property type="match status" value="1"/>
</dbReference>
<evidence type="ECO:0000313" key="3">
    <source>
        <dbReference type="EMBL" id="NYI81383.1"/>
    </source>
</evidence>
<evidence type="ECO:0000313" key="4">
    <source>
        <dbReference type="Proteomes" id="UP000587002"/>
    </source>
</evidence>
<evidence type="ECO:0000256" key="1">
    <source>
        <dbReference type="SAM" id="MobiDB-lite"/>
    </source>
</evidence>
<dbReference type="AlphaFoldDB" id="A0A853AGD2"/>
<dbReference type="CDD" id="cd13399">
    <property type="entry name" value="Slt35-like"/>
    <property type="match status" value="1"/>
</dbReference>
<accession>A0A853AGD2</accession>
<name>A0A853AGD2_9PSEU</name>
<dbReference type="GO" id="GO:0009253">
    <property type="term" value="P:peptidoglycan catabolic process"/>
    <property type="evidence" value="ECO:0007669"/>
    <property type="project" value="TreeGrafter"/>
</dbReference>
<proteinExistence type="predicted"/>
<comment type="caution">
    <text evidence="3">The sequence shown here is derived from an EMBL/GenBank/DDBJ whole genome shotgun (WGS) entry which is preliminary data.</text>
</comment>
<dbReference type="PANTHER" id="PTHR30163:SF8">
    <property type="entry name" value="LYTIC MUREIN TRANSGLYCOSYLASE"/>
    <property type="match status" value="1"/>
</dbReference>
<feature type="domain" description="Transglycosylase SLT" evidence="2">
    <location>
        <begin position="190"/>
        <end position="232"/>
    </location>
</feature>
<protein>
    <recommendedName>
        <fullName evidence="2">Transglycosylase SLT domain-containing protein</fullName>
    </recommendedName>
</protein>
<feature type="region of interest" description="Disordered" evidence="1">
    <location>
        <begin position="42"/>
        <end position="69"/>
    </location>
</feature>
<dbReference type="InterPro" id="IPR023346">
    <property type="entry name" value="Lysozyme-like_dom_sf"/>
</dbReference>
<keyword evidence="4" id="KW-1185">Reference proteome</keyword>
<dbReference type="EMBL" id="JACCFJ010000001">
    <property type="protein sequence ID" value="NYI81383.1"/>
    <property type="molecule type" value="Genomic_DNA"/>
</dbReference>
<dbReference type="PANTHER" id="PTHR30163">
    <property type="entry name" value="MEMBRANE-BOUND LYTIC MUREIN TRANSGLYCOSYLASE B"/>
    <property type="match status" value="1"/>
</dbReference>
<dbReference type="GO" id="GO:0008933">
    <property type="term" value="F:peptidoglycan lytic transglycosylase activity"/>
    <property type="evidence" value="ECO:0007669"/>
    <property type="project" value="TreeGrafter"/>
</dbReference>
<dbReference type="Pfam" id="PF13406">
    <property type="entry name" value="SLT_2"/>
    <property type="match status" value="1"/>
</dbReference>
<dbReference type="InterPro" id="IPR043426">
    <property type="entry name" value="MltB-like"/>
</dbReference>
<gene>
    <name evidence="3" type="ORF">HNR68_000013</name>
</gene>
<dbReference type="InterPro" id="IPR031304">
    <property type="entry name" value="SLT_2"/>
</dbReference>
<sequence>MIRATSGVVAALGRLVTACGLLAATVVGVGLVNVLGAPPAAPWAGPPVEREPEPAPVQPGSTAPPLEEPLPQPVLGVDPAQLEPGADPVRAWADEVATEVDVPARAIVSYVNADLAMRQHQPGCRISWATLAGIGRVESNHGRYAGRLLREDGRPSKPIVGVPLNGAPGVREIPDTDRGLLDGDPVHDRAVGPMQFIPSTWRKWATDGNGDGIGDPQNLDDAAVAAARYLCVGGRDMTTGSGWWSGVLSYNNSVEYAQKVFALAESYAEAGNRRR</sequence>
<dbReference type="SUPFAM" id="SSF53955">
    <property type="entry name" value="Lysozyme-like"/>
    <property type="match status" value="1"/>
</dbReference>
<organism evidence="3 4">
    <name type="scientific">Saccharopolyspora hordei</name>
    <dbReference type="NCBI Taxonomy" id="1838"/>
    <lineage>
        <taxon>Bacteria</taxon>
        <taxon>Bacillati</taxon>
        <taxon>Actinomycetota</taxon>
        <taxon>Actinomycetes</taxon>
        <taxon>Pseudonocardiales</taxon>
        <taxon>Pseudonocardiaceae</taxon>
        <taxon>Saccharopolyspora</taxon>
    </lineage>
</organism>
<dbReference type="RefSeq" id="WP_179716405.1">
    <property type="nucleotide sequence ID" value="NZ_BAABFH010000001.1"/>
</dbReference>
<evidence type="ECO:0000259" key="2">
    <source>
        <dbReference type="Pfam" id="PF13406"/>
    </source>
</evidence>
<reference evidence="3 4" key="1">
    <citation type="submission" date="2020-07" db="EMBL/GenBank/DDBJ databases">
        <title>Sequencing the genomes of 1000 actinobacteria strains.</title>
        <authorList>
            <person name="Klenk H.-P."/>
        </authorList>
    </citation>
    <scope>NUCLEOTIDE SEQUENCE [LARGE SCALE GENOMIC DNA]</scope>
    <source>
        <strain evidence="3 4">DSM 44065</strain>
    </source>
</reference>